<reference evidence="3" key="1">
    <citation type="journal article" date="2023" name="G3 (Bethesda)">
        <title>A reference genome for the long-term kleptoplast-retaining sea slug Elysia crispata morphotype clarki.</title>
        <authorList>
            <person name="Eastman K.E."/>
            <person name="Pendleton A.L."/>
            <person name="Shaikh M.A."/>
            <person name="Suttiyut T."/>
            <person name="Ogas R."/>
            <person name="Tomko P."/>
            <person name="Gavelis G."/>
            <person name="Widhalm J.R."/>
            <person name="Wisecaver J.H."/>
        </authorList>
    </citation>
    <scope>NUCLEOTIDE SEQUENCE</scope>
    <source>
        <strain evidence="3">ECLA1</strain>
    </source>
</reference>
<protein>
    <submittedName>
        <fullName evidence="3">Uncharacterized protein</fullName>
    </submittedName>
</protein>
<gene>
    <name evidence="3" type="ORF">RRG08_041793</name>
</gene>
<keyword evidence="2" id="KW-1133">Transmembrane helix</keyword>
<evidence type="ECO:0000256" key="1">
    <source>
        <dbReference type="SAM" id="MobiDB-lite"/>
    </source>
</evidence>
<name>A0AAE1B8J4_9GAST</name>
<dbReference type="EMBL" id="JAWDGP010000319">
    <property type="protein sequence ID" value="KAK3801438.1"/>
    <property type="molecule type" value="Genomic_DNA"/>
</dbReference>
<feature type="region of interest" description="Disordered" evidence="1">
    <location>
        <begin position="1"/>
        <end position="52"/>
    </location>
</feature>
<sequence>MSSQPPPYEGVPPPQAGYPPPQPGYAPGAPPPQQYAYPPPQQYTYPPPQMQAPPMQQMSNNVTVVNAGAAPNTVVIQKRGVNHVLHFCITLFFPFWIIVWIILCISE</sequence>
<evidence type="ECO:0000313" key="3">
    <source>
        <dbReference type="EMBL" id="KAK3801438.1"/>
    </source>
</evidence>
<comment type="caution">
    <text evidence="3">The sequence shown here is derived from an EMBL/GenBank/DDBJ whole genome shotgun (WGS) entry which is preliminary data.</text>
</comment>
<organism evidence="3 4">
    <name type="scientific">Elysia crispata</name>
    <name type="common">lettuce slug</name>
    <dbReference type="NCBI Taxonomy" id="231223"/>
    <lineage>
        <taxon>Eukaryota</taxon>
        <taxon>Metazoa</taxon>
        <taxon>Spiralia</taxon>
        <taxon>Lophotrochozoa</taxon>
        <taxon>Mollusca</taxon>
        <taxon>Gastropoda</taxon>
        <taxon>Heterobranchia</taxon>
        <taxon>Euthyneura</taxon>
        <taxon>Panpulmonata</taxon>
        <taxon>Sacoglossa</taxon>
        <taxon>Placobranchoidea</taxon>
        <taxon>Plakobranchidae</taxon>
        <taxon>Elysia</taxon>
    </lineage>
</organism>
<evidence type="ECO:0000313" key="4">
    <source>
        <dbReference type="Proteomes" id="UP001283361"/>
    </source>
</evidence>
<feature type="compositionally biased region" description="Pro residues" evidence="1">
    <location>
        <begin position="1"/>
        <end position="51"/>
    </location>
</feature>
<keyword evidence="2" id="KW-0812">Transmembrane</keyword>
<dbReference type="Proteomes" id="UP001283361">
    <property type="component" value="Unassembled WGS sequence"/>
</dbReference>
<proteinExistence type="predicted"/>
<keyword evidence="4" id="KW-1185">Reference proteome</keyword>
<dbReference type="AlphaFoldDB" id="A0AAE1B8J4"/>
<keyword evidence="2" id="KW-0472">Membrane</keyword>
<feature type="transmembrane region" description="Helical" evidence="2">
    <location>
        <begin position="84"/>
        <end position="105"/>
    </location>
</feature>
<evidence type="ECO:0000256" key="2">
    <source>
        <dbReference type="SAM" id="Phobius"/>
    </source>
</evidence>
<accession>A0AAE1B8J4</accession>